<dbReference type="EMBL" id="MTYJ01000156">
    <property type="protein sequence ID" value="OQV12010.1"/>
    <property type="molecule type" value="Genomic_DNA"/>
</dbReference>
<comment type="catalytic activity">
    <reaction evidence="16">
        <text>1-(1Z-octadecenyl)-2-(9Z-octadecenoyl)-sn-glycero-3-phosphoethanolamine + L-serine = 1-(1Z-octadecenyl)-2-(9Z-octadecenoyl)-sn-glycero-3-phospho-L-serine + ethanolamine</text>
        <dbReference type="Rhea" id="RHEA:41600"/>
        <dbReference type="ChEBI" id="CHEBI:33384"/>
        <dbReference type="ChEBI" id="CHEBI:57603"/>
        <dbReference type="ChEBI" id="CHEBI:78340"/>
        <dbReference type="ChEBI" id="CHEBI:78341"/>
    </reaction>
    <physiologicalReaction direction="left-to-right" evidence="16">
        <dbReference type="Rhea" id="RHEA:41601"/>
    </physiologicalReaction>
</comment>
<evidence type="ECO:0000256" key="2">
    <source>
        <dbReference type="ARBA" id="ARBA00004916"/>
    </source>
</evidence>
<dbReference type="UniPathway" id="UPA00948"/>
<evidence type="ECO:0000256" key="5">
    <source>
        <dbReference type="ARBA" id="ARBA00022516"/>
    </source>
</evidence>
<dbReference type="OrthoDB" id="10265393at2759"/>
<evidence type="ECO:0000256" key="18">
    <source>
        <dbReference type="ARBA" id="ARBA00036428"/>
    </source>
</evidence>
<evidence type="ECO:0000256" key="9">
    <source>
        <dbReference type="ARBA" id="ARBA00022989"/>
    </source>
</evidence>
<dbReference type="AlphaFoldDB" id="A0A1W0WA07"/>
<keyword evidence="5 22" id="KW-0444">Lipid biosynthesis</keyword>
<keyword evidence="7 22" id="KW-0812">Transmembrane</keyword>
<feature type="transmembrane region" description="Helical" evidence="22">
    <location>
        <begin position="399"/>
        <end position="415"/>
    </location>
</feature>
<dbReference type="PANTHER" id="PTHR15362">
    <property type="entry name" value="PHOSPHATIDYLINOSITOL SYNTHASE"/>
    <property type="match status" value="1"/>
</dbReference>
<evidence type="ECO:0000256" key="22">
    <source>
        <dbReference type="RuleBase" id="RU368094"/>
    </source>
</evidence>
<evidence type="ECO:0000256" key="21">
    <source>
        <dbReference type="ARBA" id="ARBA00036733"/>
    </source>
</evidence>
<name>A0A1W0WA07_HYPEX</name>
<comment type="catalytic activity">
    <reaction evidence="20">
        <text>1-octadecanoyl-2-(9Z-octadecenoyl)-sn-glycero-3-phosphoethanolamine + L-serine = 1-octadecanoyl-2-(9Z-octadecenoyl)-sn-glycero-3-phospho-L-serine + ethanolamine</text>
        <dbReference type="Rhea" id="RHEA:40795"/>
        <dbReference type="ChEBI" id="CHEBI:33384"/>
        <dbReference type="ChEBI" id="CHEBI:57603"/>
        <dbReference type="ChEBI" id="CHEBI:75038"/>
        <dbReference type="ChEBI" id="CHEBI:78260"/>
    </reaction>
    <physiologicalReaction direction="left-to-right" evidence="20">
        <dbReference type="Rhea" id="RHEA:40796"/>
    </physiologicalReaction>
</comment>
<dbReference type="InterPro" id="IPR004277">
    <property type="entry name" value="PSS"/>
</dbReference>
<comment type="subcellular location">
    <subcellularLocation>
        <location evidence="1 22">Endoplasmic reticulum membrane</location>
        <topology evidence="1 22">Multi-pass membrane protein</topology>
    </subcellularLocation>
</comment>
<proteinExistence type="inferred from homology"/>
<comment type="caution">
    <text evidence="23">The sequence shown here is derived from an EMBL/GenBank/DDBJ whole genome shotgun (WGS) entry which is preliminary data.</text>
</comment>
<evidence type="ECO:0000313" key="24">
    <source>
        <dbReference type="Proteomes" id="UP000192578"/>
    </source>
</evidence>
<keyword evidence="11 22" id="KW-0472">Membrane</keyword>
<sequence>MLSRRDELEMTGENGLLLISETVDIQVRTAHDWEGYKKRKPVWDDGTLSFFWRAHTLTVLFCLTCALVYVALFEPISHDSAYNTKRGIGAMMAVFILFGVVQASDGPFRRPHPVFWRFIFNISVLYEISLVFILFQSPDDARQLLRHLDPTLGVALPEKDYGGSCLLYDNNHTDPYHNIWDKFDSFVPTHFIGWWLKTLILRDYWLCTVISIMFELLEYTLEHQLPNFSECWWDHWIMDAFVCNGLGIVLGMITLKYLKMRPYHWRGLWTIPTYQGKLNRIVSQFTPYSWIEFDWRPLSSFKRWMAMMAIFLLAELNTFYVKYVLWIPPPHTINLIRLIFFLLAGGVAMRETFEYLDNPSCKKLGKQAWMVLAIIITELLIVMRFDWETITKPLPLNVTYSWLAFLGVSALWPVYKFGYRGKLRVGLGDRSVTDSKEGPSSDDLGLADRLLTADDAEEGASVSFRVRDLVKKKDV</sequence>
<evidence type="ECO:0000256" key="16">
    <source>
        <dbReference type="ARBA" id="ARBA00035875"/>
    </source>
</evidence>
<dbReference type="EC" id="2.7.8.29" evidence="22"/>
<keyword evidence="8 22" id="KW-0256">Endoplasmic reticulum</keyword>
<feature type="transmembrane region" description="Helical" evidence="22">
    <location>
        <begin position="236"/>
        <end position="258"/>
    </location>
</feature>
<comment type="pathway">
    <text evidence="3">Lipid metabolism.</text>
</comment>
<evidence type="ECO:0000256" key="1">
    <source>
        <dbReference type="ARBA" id="ARBA00004477"/>
    </source>
</evidence>
<evidence type="ECO:0000256" key="13">
    <source>
        <dbReference type="ARBA" id="ARBA00023264"/>
    </source>
</evidence>
<comment type="catalytic activity">
    <reaction evidence="21">
        <text>1-(1Z-octadecenyl)-2-(5Z,8Z,11Z,14Z- eicosatetraenoyl)-sn-glycero-3-phosphoethanolamine + L-serine = 1-(1Z-octadecenyl)-2-(5Z,8Z,11Z,14Z-eicosatetraenoyl)-sn-glycero-3-phospho-L-serine + ethanolamine</text>
        <dbReference type="Rhea" id="RHEA:41604"/>
        <dbReference type="ChEBI" id="CHEBI:33384"/>
        <dbReference type="ChEBI" id="CHEBI:57603"/>
        <dbReference type="ChEBI" id="CHEBI:78342"/>
        <dbReference type="ChEBI" id="CHEBI:78343"/>
    </reaction>
    <physiologicalReaction direction="left-to-right" evidence="21">
        <dbReference type="Rhea" id="RHEA:41605"/>
    </physiologicalReaction>
</comment>
<feature type="transmembrane region" description="Helical" evidence="22">
    <location>
        <begin position="84"/>
        <end position="103"/>
    </location>
</feature>
<evidence type="ECO:0000256" key="6">
    <source>
        <dbReference type="ARBA" id="ARBA00022679"/>
    </source>
</evidence>
<protein>
    <recommendedName>
        <fullName evidence="22">Phosphatidylserine synthase</fullName>
        <ecNumber evidence="22">2.7.8.29</ecNumber>
    </recommendedName>
    <alternativeName>
        <fullName evidence="22">Serine-exchange enzyme</fullName>
    </alternativeName>
</protein>
<dbReference type="GO" id="GO:0005789">
    <property type="term" value="C:endoplasmic reticulum membrane"/>
    <property type="evidence" value="ECO:0007669"/>
    <property type="project" value="UniProtKB-SubCell"/>
</dbReference>
<feature type="transmembrane region" description="Helical" evidence="22">
    <location>
        <begin position="369"/>
        <end position="387"/>
    </location>
</feature>
<evidence type="ECO:0000313" key="23">
    <source>
        <dbReference type="EMBL" id="OQV12010.1"/>
    </source>
</evidence>
<comment type="similarity">
    <text evidence="4 22">Belongs to the phosphatidyl serine synthase family.</text>
</comment>
<evidence type="ECO:0000256" key="8">
    <source>
        <dbReference type="ARBA" id="ARBA00022824"/>
    </source>
</evidence>
<keyword evidence="13 22" id="KW-1208">Phospholipid metabolism</keyword>
<comment type="catalytic activity">
    <reaction evidence="19">
        <text>1-(1Z-octadecenyl)-2-(4Z,7Z,10Z,13Z,16Z,19Z-docosahexaenoyl)-sn-glycero-3-phosphoethanolamine + L-serine = 1-(1Z-octadecenyl)-2-(4Z,7Z,10Z,13Z,16Z,19Z-docosahexaenoyl)-sn-glycero-3-phospho-L-serine + ethanolamine</text>
        <dbReference type="Rhea" id="RHEA:41496"/>
        <dbReference type="ChEBI" id="CHEBI:33384"/>
        <dbReference type="ChEBI" id="CHEBI:57603"/>
        <dbReference type="ChEBI" id="CHEBI:78263"/>
        <dbReference type="ChEBI" id="CHEBI:78264"/>
    </reaction>
    <physiologicalReaction direction="left-to-right" evidence="19">
        <dbReference type="Rhea" id="RHEA:41497"/>
    </physiologicalReaction>
</comment>
<keyword evidence="12 22" id="KW-0594">Phospholipid biosynthesis</keyword>
<evidence type="ECO:0000256" key="12">
    <source>
        <dbReference type="ARBA" id="ARBA00023209"/>
    </source>
</evidence>
<feature type="transmembrane region" description="Helical" evidence="22">
    <location>
        <begin position="331"/>
        <end position="349"/>
    </location>
</feature>
<comment type="catalytic activity">
    <reaction evidence="18">
        <text>1-octadecanoyl-2-(4Z,7Z,10Z,13Z,16Z,19Z-docosahexaenoyl)-sn-glycero-3-phosphoethanolamine + L-serine = 1-octadecanoyl-2-(4Z,7Z,10Z,13Z,16Z,19Z-docosahexaenoyl)-sn-glycero-3-phosphoserine + ethanolamine</text>
        <dbReference type="Rhea" id="RHEA:41492"/>
        <dbReference type="ChEBI" id="CHEBI:33384"/>
        <dbReference type="ChEBI" id="CHEBI:57603"/>
        <dbReference type="ChEBI" id="CHEBI:78265"/>
        <dbReference type="ChEBI" id="CHEBI:78266"/>
    </reaction>
    <physiologicalReaction direction="left-to-right" evidence="18">
        <dbReference type="Rhea" id="RHEA:41493"/>
    </physiologicalReaction>
</comment>
<dbReference type="Pfam" id="PF03034">
    <property type="entry name" value="PSS"/>
    <property type="match status" value="1"/>
</dbReference>
<evidence type="ECO:0000256" key="11">
    <source>
        <dbReference type="ARBA" id="ARBA00023136"/>
    </source>
</evidence>
<keyword evidence="6 22" id="KW-0808">Transferase</keyword>
<evidence type="ECO:0000256" key="10">
    <source>
        <dbReference type="ARBA" id="ARBA00023098"/>
    </source>
</evidence>
<dbReference type="GO" id="GO:0006659">
    <property type="term" value="P:phosphatidylserine biosynthetic process"/>
    <property type="evidence" value="ECO:0007669"/>
    <property type="project" value="UniProtKB-UniRule"/>
</dbReference>
<comment type="catalytic activity">
    <reaction evidence="17">
        <text>1-octadecanoyl-2-(5Z,8Z,11Z,14Z)-eicosatetraenoyl-sn-glycero-3-phosphoethanolamine + L-serine = 1-octadecanoyl-2-(5Z,8Z,11Z,14Z)-eicosatetraenoyl-sn-glycero-3-phosphoserine + ethanolamine</text>
        <dbReference type="Rhea" id="RHEA:41500"/>
        <dbReference type="ChEBI" id="CHEBI:33384"/>
        <dbReference type="ChEBI" id="CHEBI:57603"/>
        <dbReference type="ChEBI" id="CHEBI:78268"/>
        <dbReference type="ChEBI" id="CHEBI:78269"/>
    </reaction>
    <physiologicalReaction direction="left-to-right" evidence="17">
        <dbReference type="Rhea" id="RHEA:41501"/>
    </physiologicalReaction>
</comment>
<dbReference type="Proteomes" id="UP000192578">
    <property type="component" value="Unassembled WGS sequence"/>
</dbReference>
<evidence type="ECO:0000256" key="3">
    <source>
        <dbReference type="ARBA" id="ARBA00005189"/>
    </source>
</evidence>
<evidence type="ECO:0000256" key="17">
    <source>
        <dbReference type="ARBA" id="ARBA00035955"/>
    </source>
</evidence>
<evidence type="ECO:0000256" key="4">
    <source>
        <dbReference type="ARBA" id="ARBA00008671"/>
    </source>
</evidence>
<comment type="pathway">
    <text evidence="2 22">Phospholipid metabolism; phosphatidylserine biosynthesis.</text>
</comment>
<evidence type="ECO:0000256" key="19">
    <source>
        <dbReference type="ARBA" id="ARBA00036623"/>
    </source>
</evidence>
<comment type="function">
    <text evidence="22">Catalyzes a base-exchange reaction in which the polar head group of phosphatidylethanolamine (PE) is replaced by L-serine.</text>
</comment>
<feature type="transmembrane region" description="Helical" evidence="22">
    <location>
        <begin position="204"/>
        <end position="221"/>
    </location>
</feature>
<comment type="catalytic activity">
    <reaction evidence="15">
        <text>1-hexadecanoyl-2-(4Z,7Z,10Z,13Z,16Z,19Z-docosahexaenoyl)-sn-glycero-3-phosphoethanolamine + L-serine = 1-hexadecanoyl-2-(4Z,7Z,10Z,13Z,16Z,19Z-docosahexaenoyl)-sn-glycero-3-phosphoserine + ethanolamine</text>
        <dbReference type="Rhea" id="RHEA:41488"/>
        <dbReference type="ChEBI" id="CHEBI:33384"/>
        <dbReference type="ChEBI" id="CHEBI:57603"/>
        <dbReference type="ChEBI" id="CHEBI:78261"/>
        <dbReference type="ChEBI" id="CHEBI:78262"/>
    </reaction>
    <physiologicalReaction direction="left-to-right" evidence="15">
        <dbReference type="Rhea" id="RHEA:41489"/>
    </physiologicalReaction>
</comment>
<dbReference type="PANTHER" id="PTHR15362:SF7">
    <property type="entry name" value="PHOSPHATIDYLSERINE SYNTHASE 2"/>
    <property type="match status" value="1"/>
</dbReference>
<keyword evidence="24" id="KW-1185">Reference proteome</keyword>
<keyword evidence="10 22" id="KW-0443">Lipid metabolism</keyword>
<dbReference type="GO" id="GO:0106245">
    <property type="term" value="F:L-serine-phosphatidylethanolamine phosphatidyltransferase activity"/>
    <property type="evidence" value="ECO:0007669"/>
    <property type="project" value="UniProtKB-UniRule"/>
</dbReference>
<evidence type="ECO:0000256" key="14">
    <source>
        <dbReference type="ARBA" id="ARBA00035767"/>
    </source>
</evidence>
<feature type="transmembrane region" description="Helical" evidence="22">
    <location>
        <begin position="304"/>
        <end position="325"/>
    </location>
</feature>
<evidence type="ECO:0000256" key="7">
    <source>
        <dbReference type="ARBA" id="ARBA00022692"/>
    </source>
</evidence>
<comment type="catalytic activity">
    <reaction evidence="14">
        <text>1-hexadecanoyl-2-(9Z-octadecenoyl)-sn-glycero-3-phosphoethanolamine + L-serine = 1-hexadecanoyl-2-(9Z-octadecenoyl)-sn-glycero-3-phospho-L-serine + ethanolamine</text>
        <dbReference type="Rhea" id="RHEA:41484"/>
        <dbReference type="ChEBI" id="CHEBI:33384"/>
        <dbReference type="ChEBI" id="CHEBI:57603"/>
        <dbReference type="ChEBI" id="CHEBI:73007"/>
        <dbReference type="ChEBI" id="CHEBI:75029"/>
    </reaction>
    <physiologicalReaction direction="left-to-right" evidence="14">
        <dbReference type="Rhea" id="RHEA:41485"/>
    </physiologicalReaction>
</comment>
<evidence type="ECO:0000256" key="20">
    <source>
        <dbReference type="ARBA" id="ARBA00036644"/>
    </source>
</evidence>
<evidence type="ECO:0000256" key="15">
    <source>
        <dbReference type="ARBA" id="ARBA00035833"/>
    </source>
</evidence>
<gene>
    <name evidence="23" type="ORF">BV898_13734</name>
</gene>
<keyword evidence="9 22" id="KW-1133">Transmembrane helix</keyword>
<accession>A0A1W0WA07</accession>
<reference evidence="24" key="1">
    <citation type="submission" date="2017-01" db="EMBL/GenBank/DDBJ databases">
        <title>Comparative genomics of anhydrobiosis in the tardigrade Hypsibius dujardini.</title>
        <authorList>
            <person name="Yoshida Y."/>
            <person name="Koutsovoulos G."/>
            <person name="Laetsch D."/>
            <person name="Stevens L."/>
            <person name="Kumar S."/>
            <person name="Horikawa D."/>
            <person name="Ishino K."/>
            <person name="Komine S."/>
            <person name="Tomita M."/>
            <person name="Blaxter M."/>
            <person name="Arakawa K."/>
        </authorList>
    </citation>
    <scope>NUCLEOTIDE SEQUENCE [LARGE SCALE GENOMIC DNA]</scope>
    <source>
        <strain evidence="24">Z151</strain>
    </source>
</reference>
<feature type="transmembrane region" description="Helical" evidence="22">
    <location>
        <begin position="115"/>
        <end position="135"/>
    </location>
</feature>
<comment type="catalytic activity">
    <reaction evidence="22">
        <text>a 1,2-diacyl-sn-glycero-3-phosphoethanolamine + L-serine = a 1,2-diacyl-sn-glycero-3-phospho-L-serine + ethanolamine</text>
        <dbReference type="Rhea" id="RHEA:27606"/>
        <dbReference type="ChEBI" id="CHEBI:33384"/>
        <dbReference type="ChEBI" id="CHEBI:57262"/>
        <dbReference type="ChEBI" id="CHEBI:57603"/>
        <dbReference type="ChEBI" id="CHEBI:64612"/>
        <dbReference type="EC" id="2.7.8.29"/>
    </reaction>
</comment>
<feature type="transmembrane region" description="Helical" evidence="22">
    <location>
        <begin position="50"/>
        <end position="72"/>
    </location>
</feature>
<organism evidence="23 24">
    <name type="scientific">Hypsibius exemplaris</name>
    <name type="common">Freshwater tardigrade</name>
    <dbReference type="NCBI Taxonomy" id="2072580"/>
    <lineage>
        <taxon>Eukaryota</taxon>
        <taxon>Metazoa</taxon>
        <taxon>Ecdysozoa</taxon>
        <taxon>Tardigrada</taxon>
        <taxon>Eutardigrada</taxon>
        <taxon>Parachela</taxon>
        <taxon>Hypsibioidea</taxon>
        <taxon>Hypsibiidae</taxon>
        <taxon>Hypsibius</taxon>
    </lineage>
</organism>